<evidence type="ECO:0000256" key="9">
    <source>
        <dbReference type="SAM" id="Phobius"/>
    </source>
</evidence>
<feature type="transmembrane region" description="Helical" evidence="9">
    <location>
        <begin position="54"/>
        <end position="79"/>
    </location>
</feature>
<dbReference type="InterPro" id="IPR052157">
    <property type="entry name" value="BCAA_transport_permease"/>
</dbReference>
<gene>
    <name evidence="10" type="ORF">H0485_13215</name>
</gene>
<name>A0ABS8CNH2_9RHOB</name>
<evidence type="ECO:0000256" key="6">
    <source>
        <dbReference type="ARBA" id="ARBA00022989"/>
    </source>
</evidence>
<dbReference type="Pfam" id="PF02653">
    <property type="entry name" value="BPD_transp_2"/>
    <property type="match status" value="1"/>
</dbReference>
<reference evidence="10 11" key="1">
    <citation type="submission" date="2020-07" db="EMBL/GenBank/DDBJ databases">
        <title>Pseudogemmobacter sp. nov., isolated from poultry manure in Taiwan.</title>
        <authorList>
            <person name="Lin S.-Y."/>
            <person name="Tang Y.-S."/>
            <person name="Young C.-C."/>
        </authorList>
    </citation>
    <scope>NUCLEOTIDE SEQUENCE [LARGE SCALE GENOMIC DNA]</scope>
    <source>
        <strain evidence="10 11">CC-YST710</strain>
    </source>
</reference>
<evidence type="ECO:0000256" key="3">
    <source>
        <dbReference type="ARBA" id="ARBA00022475"/>
    </source>
</evidence>
<feature type="transmembrane region" description="Helical" evidence="9">
    <location>
        <begin position="12"/>
        <end position="34"/>
    </location>
</feature>
<evidence type="ECO:0000313" key="11">
    <source>
        <dbReference type="Proteomes" id="UP001198571"/>
    </source>
</evidence>
<evidence type="ECO:0000256" key="7">
    <source>
        <dbReference type="ARBA" id="ARBA00023136"/>
    </source>
</evidence>
<feature type="transmembrane region" description="Helical" evidence="9">
    <location>
        <begin position="275"/>
        <end position="293"/>
    </location>
</feature>
<evidence type="ECO:0000256" key="8">
    <source>
        <dbReference type="ARBA" id="ARBA00037998"/>
    </source>
</evidence>
<keyword evidence="4 9" id="KW-0812">Transmembrane</keyword>
<feature type="transmembrane region" description="Helical" evidence="9">
    <location>
        <begin position="230"/>
        <end position="255"/>
    </location>
</feature>
<comment type="subcellular location">
    <subcellularLocation>
        <location evidence="1">Cell membrane</location>
        <topology evidence="1">Multi-pass membrane protein</topology>
    </subcellularLocation>
</comment>
<dbReference type="Proteomes" id="UP001198571">
    <property type="component" value="Unassembled WGS sequence"/>
</dbReference>
<dbReference type="RefSeq" id="WP_226936300.1">
    <property type="nucleotide sequence ID" value="NZ_JACDXX010000011.1"/>
</dbReference>
<dbReference type="PANTHER" id="PTHR11795">
    <property type="entry name" value="BRANCHED-CHAIN AMINO ACID TRANSPORT SYSTEM PERMEASE PROTEIN LIVH"/>
    <property type="match status" value="1"/>
</dbReference>
<evidence type="ECO:0000256" key="4">
    <source>
        <dbReference type="ARBA" id="ARBA00022692"/>
    </source>
</evidence>
<organism evidence="10 11">
    <name type="scientific">Pseudogemmobacter faecipullorum</name>
    <dbReference type="NCBI Taxonomy" id="2755041"/>
    <lineage>
        <taxon>Bacteria</taxon>
        <taxon>Pseudomonadati</taxon>
        <taxon>Pseudomonadota</taxon>
        <taxon>Alphaproteobacteria</taxon>
        <taxon>Rhodobacterales</taxon>
        <taxon>Paracoccaceae</taxon>
        <taxon>Pseudogemmobacter</taxon>
    </lineage>
</organism>
<keyword evidence="2" id="KW-0813">Transport</keyword>
<dbReference type="InterPro" id="IPR001851">
    <property type="entry name" value="ABC_transp_permease"/>
</dbReference>
<evidence type="ECO:0000313" key="10">
    <source>
        <dbReference type="EMBL" id="MCB5410957.1"/>
    </source>
</evidence>
<evidence type="ECO:0000256" key="1">
    <source>
        <dbReference type="ARBA" id="ARBA00004651"/>
    </source>
</evidence>
<keyword evidence="7 9" id="KW-0472">Membrane</keyword>
<keyword evidence="3" id="KW-1003">Cell membrane</keyword>
<proteinExistence type="inferred from homology"/>
<accession>A0ABS8CNH2</accession>
<keyword evidence="11" id="KW-1185">Reference proteome</keyword>
<sequence length="300" mass="31399">MSFIAITEQAANGLIISSLYALIALGIALIFGVLRIVNFAHGEFYMLGGYACYLAVTLLGLPPVFGVLAGVIVLLLVGAGVERTLIRPIHQGRIDRPDEYAIMITFALSVLLLNLMNSAFGPWPQRPQALISGVVEIGPVLIPGDRLAAALMGSAIILAFMAVLRWSWIGMAVRAVSQDRSAAQAFGINIDRVSTAAFAAGAGLAGAAGALIGPVFNVVPAMGVVPSIKAYVIVVLGGLGSIRGALLGALILGQVESFAPMLIPDPSRGMAYRDAYGLVVLVLVLLIRPQGLFGRKERRA</sequence>
<comment type="similarity">
    <text evidence="8">Belongs to the binding-protein-dependent transport system permease family. LivHM subfamily.</text>
</comment>
<keyword evidence="6 9" id="KW-1133">Transmembrane helix</keyword>
<protein>
    <submittedName>
        <fullName evidence="10">Branched-chain amino acid ABC transporter permease</fullName>
    </submittedName>
</protein>
<feature type="transmembrane region" description="Helical" evidence="9">
    <location>
        <begin position="147"/>
        <end position="168"/>
    </location>
</feature>
<evidence type="ECO:0000256" key="5">
    <source>
        <dbReference type="ARBA" id="ARBA00022970"/>
    </source>
</evidence>
<dbReference type="PANTHER" id="PTHR11795:SF445">
    <property type="entry name" value="AMINO ACID ABC TRANSPORTER PERMEASE PROTEIN"/>
    <property type="match status" value="1"/>
</dbReference>
<comment type="caution">
    <text evidence="10">The sequence shown here is derived from an EMBL/GenBank/DDBJ whole genome shotgun (WGS) entry which is preliminary data.</text>
</comment>
<keyword evidence="5" id="KW-0029">Amino-acid transport</keyword>
<dbReference type="CDD" id="cd06582">
    <property type="entry name" value="TM_PBP1_LivH_like"/>
    <property type="match status" value="1"/>
</dbReference>
<dbReference type="EMBL" id="JACDXX010000011">
    <property type="protein sequence ID" value="MCB5410957.1"/>
    <property type="molecule type" value="Genomic_DNA"/>
</dbReference>
<evidence type="ECO:0000256" key="2">
    <source>
        <dbReference type="ARBA" id="ARBA00022448"/>
    </source>
</evidence>